<dbReference type="AlphaFoldDB" id="A0A2H1W6Z1"/>
<evidence type="ECO:0000313" key="1">
    <source>
        <dbReference type="EMBL" id="SOQ48828.1"/>
    </source>
</evidence>
<proteinExistence type="predicted"/>
<organism evidence="1">
    <name type="scientific">Spodoptera frugiperda</name>
    <name type="common">Fall armyworm</name>
    <dbReference type="NCBI Taxonomy" id="7108"/>
    <lineage>
        <taxon>Eukaryota</taxon>
        <taxon>Metazoa</taxon>
        <taxon>Ecdysozoa</taxon>
        <taxon>Arthropoda</taxon>
        <taxon>Hexapoda</taxon>
        <taxon>Insecta</taxon>
        <taxon>Pterygota</taxon>
        <taxon>Neoptera</taxon>
        <taxon>Endopterygota</taxon>
        <taxon>Lepidoptera</taxon>
        <taxon>Glossata</taxon>
        <taxon>Ditrysia</taxon>
        <taxon>Noctuoidea</taxon>
        <taxon>Noctuidae</taxon>
        <taxon>Amphipyrinae</taxon>
        <taxon>Spodoptera</taxon>
    </lineage>
</organism>
<reference evidence="1" key="1">
    <citation type="submission" date="2016-07" db="EMBL/GenBank/DDBJ databases">
        <authorList>
            <person name="Bretaudeau A."/>
        </authorList>
    </citation>
    <scope>NUCLEOTIDE SEQUENCE</scope>
    <source>
        <strain evidence="1">Rice</strain>
        <tissue evidence="1">Whole body</tissue>
    </source>
</reference>
<sequence>MRAMEACYGRVLWMASLLSMHRILELRIFLAQLHSLVSVETERVMRGPLVLTAKNRDRRTPTTCRHYIVPF</sequence>
<protein>
    <submittedName>
        <fullName evidence="1">SFRICE_025103</fullName>
    </submittedName>
</protein>
<dbReference type="EMBL" id="ODYU01006723">
    <property type="protein sequence ID" value="SOQ48828.1"/>
    <property type="molecule type" value="Genomic_DNA"/>
</dbReference>
<accession>A0A2H1W6Z1</accession>
<name>A0A2H1W6Z1_SPOFR</name>
<gene>
    <name evidence="1" type="ORF">SFRICE_025103</name>
</gene>